<keyword evidence="2 5" id="KW-0378">Hydrolase</keyword>
<evidence type="ECO:0000256" key="6">
    <source>
        <dbReference type="SAM" id="SignalP"/>
    </source>
</evidence>
<dbReference type="PANTHER" id="PTHR24252">
    <property type="entry name" value="ACROSIN-RELATED"/>
    <property type="match status" value="1"/>
</dbReference>
<evidence type="ECO:0000259" key="7">
    <source>
        <dbReference type="PROSITE" id="PS50240"/>
    </source>
</evidence>
<feature type="domain" description="Peptidase S1" evidence="7">
    <location>
        <begin position="189"/>
        <end position="434"/>
    </location>
</feature>
<dbReference type="FunFam" id="2.40.10.10:FF:000003">
    <property type="entry name" value="Transmembrane serine protease 3"/>
    <property type="match status" value="1"/>
</dbReference>
<organism evidence="8 9">
    <name type="scientific">Trichinella papuae</name>
    <dbReference type="NCBI Taxonomy" id="268474"/>
    <lineage>
        <taxon>Eukaryota</taxon>
        <taxon>Metazoa</taxon>
        <taxon>Ecdysozoa</taxon>
        <taxon>Nematoda</taxon>
        <taxon>Enoplea</taxon>
        <taxon>Dorylaimia</taxon>
        <taxon>Trichinellida</taxon>
        <taxon>Trichinellidae</taxon>
        <taxon>Trichinella</taxon>
    </lineage>
</organism>
<evidence type="ECO:0000256" key="5">
    <source>
        <dbReference type="RuleBase" id="RU363034"/>
    </source>
</evidence>
<dbReference type="STRING" id="268474.A0A0V1M8C9"/>
<dbReference type="PROSITE" id="PS00135">
    <property type="entry name" value="TRYPSIN_SER"/>
    <property type="match status" value="1"/>
</dbReference>
<keyword evidence="4" id="KW-1015">Disulfide bond</keyword>
<dbReference type="PROSITE" id="PS50240">
    <property type="entry name" value="TRYPSIN_DOM"/>
    <property type="match status" value="1"/>
</dbReference>
<dbReference type="PRINTS" id="PR00722">
    <property type="entry name" value="CHYMOTRYPSIN"/>
</dbReference>
<keyword evidence="1 5" id="KW-0645">Protease</keyword>
<dbReference type="AlphaFoldDB" id="A0A0V1M8C9"/>
<evidence type="ECO:0000313" key="9">
    <source>
        <dbReference type="Proteomes" id="UP000054843"/>
    </source>
</evidence>
<dbReference type="InterPro" id="IPR001314">
    <property type="entry name" value="Peptidase_S1A"/>
</dbReference>
<evidence type="ECO:0000256" key="2">
    <source>
        <dbReference type="ARBA" id="ARBA00022801"/>
    </source>
</evidence>
<evidence type="ECO:0000256" key="4">
    <source>
        <dbReference type="ARBA" id="ARBA00023157"/>
    </source>
</evidence>
<dbReference type="InterPro" id="IPR033116">
    <property type="entry name" value="TRYPSIN_SER"/>
</dbReference>
<sequence>MHLQHSYRQLFAFLICFLLTVQRSKLKTSRLEKGHIEKINLANDQLECLIERHYGHYWSNVAVKGLILDSSNEFTCLYKCWENQENLGCIGISFVSKDKICKLFSKGFSQVRLYGSEDYAAELKTCLPSRKQSSIQYNFFNITITVISNKPKEPKNPAQQSNLWTEEVPCGKPHFQIKSIAETNTKNRIVGGVEARPHSVPWAVSIQTNEHRCGGSIIQSNPFTNYSDVVVTAGHCVYQQKLLISTLLQPTALSVAAGLHNLRYRGQGAQRSVVQRIIVHPKYTGHGHFHDLALLRVKRPFQFTKTVSAVCLPKSRTVLPINQLCLTVGWGHRYERGYYSDTLHQTYVPIKSDSYCKKCYGDLYSAGIMLCAGFEDGGKDSCQGDSGGPLICQRDGVWQLEGVVSFGFGCARRATPGIYTRVTSFVDWITNEID</sequence>
<evidence type="ECO:0000256" key="3">
    <source>
        <dbReference type="ARBA" id="ARBA00022825"/>
    </source>
</evidence>
<dbReference type="Gene3D" id="2.40.10.10">
    <property type="entry name" value="Trypsin-like serine proteases"/>
    <property type="match status" value="1"/>
</dbReference>
<feature type="chain" id="PRO_5006882317" evidence="6">
    <location>
        <begin position="27"/>
        <end position="434"/>
    </location>
</feature>
<dbReference type="InterPro" id="IPR001254">
    <property type="entry name" value="Trypsin_dom"/>
</dbReference>
<evidence type="ECO:0000313" key="8">
    <source>
        <dbReference type="EMBL" id="KRZ67923.1"/>
    </source>
</evidence>
<gene>
    <name evidence="8" type="primary">KLKB1</name>
    <name evidence="8" type="ORF">T10_1954</name>
</gene>
<dbReference type="GO" id="GO:0004252">
    <property type="term" value="F:serine-type endopeptidase activity"/>
    <property type="evidence" value="ECO:0007669"/>
    <property type="project" value="InterPro"/>
</dbReference>
<dbReference type="GO" id="GO:0006508">
    <property type="term" value="P:proteolysis"/>
    <property type="evidence" value="ECO:0007669"/>
    <property type="project" value="UniProtKB-KW"/>
</dbReference>
<name>A0A0V1M8C9_9BILA</name>
<accession>A0A0V1M8C9</accession>
<dbReference type="SUPFAM" id="SSF50494">
    <property type="entry name" value="Trypsin-like serine proteases"/>
    <property type="match status" value="1"/>
</dbReference>
<keyword evidence="6" id="KW-0732">Signal</keyword>
<evidence type="ECO:0000256" key="1">
    <source>
        <dbReference type="ARBA" id="ARBA00022670"/>
    </source>
</evidence>
<dbReference type="Proteomes" id="UP000054843">
    <property type="component" value="Unassembled WGS sequence"/>
</dbReference>
<keyword evidence="9" id="KW-1185">Reference proteome</keyword>
<feature type="signal peptide" evidence="6">
    <location>
        <begin position="1"/>
        <end position="26"/>
    </location>
</feature>
<dbReference type="EMBL" id="JYDO01000180">
    <property type="protein sequence ID" value="KRZ67923.1"/>
    <property type="molecule type" value="Genomic_DNA"/>
</dbReference>
<comment type="caution">
    <text evidence="8">The sequence shown here is derived from an EMBL/GenBank/DDBJ whole genome shotgun (WGS) entry which is preliminary data.</text>
</comment>
<dbReference type="CDD" id="cd00190">
    <property type="entry name" value="Tryp_SPc"/>
    <property type="match status" value="1"/>
</dbReference>
<keyword evidence="3 5" id="KW-0720">Serine protease</keyword>
<dbReference type="SMART" id="SM00020">
    <property type="entry name" value="Tryp_SPc"/>
    <property type="match status" value="1"/>
</dbReference>
<dbReference type="PROSITE" id="PS00134">
    <property type="entry name" value="TRYPSIN_HIS"/>
    <property type="match status" value="1"/>
</dbReference>
<dbReference type="InterPro" id="IPR043504">
    <property type="entry name" value="Peptidase_S1_PA_chymotrypsin"/>
</dbReference>
<reference evidence="8 9" key="1">
    <citation type="submission" date="2015-01" db="EMBL/GenBank/DDBJ databases">
        <title>Evolution of Trichinella species and genotypes.</title>
        <authorList>
            <person name="Korhonen P.K."/>
            <person name="Edoardo P."/>
            <person name="Giuseppe L.R."/>
            <person name="Gasser R.B."/>
        </authorList>
    </citation>
    <scope>NUCLEOTIDE SEQUENCE [LARGE SCALE GENOMIC DNA]</scope>
    <source>
        <strain evidence="8">ISS1980</strain>
    </source>
</reference>
<dbReference type="InterPro" id="IPR018114">
    <property type="entry name" value="TRYPSIN_HIS"/>
</dbReference>
<protein>
    <submittedName>
        <fullName evidence="8">Plasma kallikrein</fullName>
    </submittedName>
</protein>
<proteinExistence type="predicted"/>
<dbReference type="Pfam" id="PF00089">
    <property type="entry name" value="Trypsin"/>
    <property type="match status" value="1"/>
</dbReference>
<dbReference type="PANTHER" id="PTHR24252:SF7">
    <property type="entry name" value="HYALIN"/>
    <property type="match status" value="1"/>
</dbReference>
<dbReference type="InterPro" id="IPR009003">
    <property type="entry name" value="Peptidase_S1_PA"/>
</dbReference>